<protein>
    <submittedName>
        <fullName evidence="1">22203_t:CDS:1</fullName>
    </submittedName>
</protein>
<evidence type="ECO:0000313" key="2">
    <source>
        <dbReference type="Proteomes" id="UP000789920"/>
    </source>
</evidence>
<feature type="non-terminal residue" evidence="1">
    <location>
        <position position="1"/>
    </location>
</feature>
<name>A0ACA9STW2_9GLOM</name>
<keyword evidence="2" id="KW-1185">Reference proteome</keyword>
<accession>A0ACA9STW2</accession>
<dbReference type="Proteomes" id="UP000789920">
    <property type="component" value="Unassembled WGS sequence"/>
</dbReference>
<sequence>FSMPMIVVCSINRFGSTYPLAFALVYSETKEFYSWVLQQLCKTLTILTGNSNVTMIITDRELALMSSISTIFPNSKHQLCIWHIFRNMRKKLK</sequence>
<feature type="non-terminal residue" evidence="1">
    <location>
        <position position="93"/>
    </location>
</feature>
<organism evidence="1 2">
    <name type="scientific">Racocetra persica</name>
    <dbReference type="NCBI Taxonomy" id="160502"/>
    <lineage>
        <taxon>Eukaryota</taxon>
        <taxon>Fungi</taxon>
        <taxon>Fungi incertae sedis</taxon>
        <taxon>Mucoromycota</taxon>
        <taxon>Glomeromycotina</taxon>
        <taxon>Glomeromycetes</taxon>
        <taxon>Diversisporales</taxon>
        <taxon>Gigasporaceae</taxon>
        <taxon>Racocetra</taxon>
    </lineage>
</organism>
<gene>
    <name evidence="1" type="ORF">RPERSI_LOCUS34859</name>
</gene>
<evidence type="ECO:0000313" key="1">
    <source>
        <dbReference type="EMBL" id="CAG8847898.1"/>
    </source>
</evidence>
<comment type="caution">
    <text evidence="1">The sequence shown here is derived from an EMBL/GenBank/DDBJ whole genome shotgun (WGS) entry which is preliminary data.</text>
</comment>
<dbReference type="EMBL" id="CAJVQC010158249">
    <property type="protein sequence ID" value="CAG8847898.1"/>
    <property type="molecule type" value="Genomic_DNA"/>
</dbReference>
<reference evidence="1" key="1">
    <citation type="submission" date="2021-06" db="EMBL/GenBank/DDBJ databases">
        <authorList>
            <person name="Kallberg Y."/>
            <person name="Tangrot J."/>
            <person name="Rosling A."/>
        </authorList>
    </citation>
    <scope>NUCLEOTIDE SEQUENCE</scope>
    <source>
        <strain evidence="1">MA461A</strain>
    </source>
</reference>
<proteinExistence type="predicted"/>